<keyword evidence="3" id="KW-1185">Reference proteome</keyword>
<accession>B0DTX9</accession>
<dbReference type="GeneID" id="6083003"/>
<dbReference type="KEGG" id="lbc:LACBIDRAFT_332741"/>
<evidence type="ECO:0000313" key="2">
    <source>
        <dbReference type="EMBL" id="EDR01991.1"/>
    </source>
</evidence>
<dbReference type="Pfam" id="PF20231">
    <property type="entry name" value="DUF6589"/>
    <property type="match status" value="1"/>
</dbReference>
<dbReference type="InParanoid" id="B0DTX9"/>
<dbReference type="HOGENOM" id="CLU_903349_0_0_1"/>
<organism evidence="3">
    <name type="scientific">Laccaria bicolor (strain S238N-H82 / ATCC MYA-4686)</name>
    <name type="common">Bicoloured deceiver</name>
    <name type="synonym">Laccaria laccata var. bicolor</name>
    <dbReference type="NCBI Taxonomy" id="486041"/>
    <lineage>
        <taxon>Eukaryota</taxon>
        <taxon>Fungi</taxon>
        <taxon>Dikarya</taxon>
        <taxon>Basidiomycota</taxon>
        <taxon>Agaricomycotina</taxon>
        <taxon>Agaricomycetes</taxon>
        <taxon>Agaricomycetidae</taxon>
        <taxon>Agaricales</taxon>
        <taxon>Agaricineae</taxon>
        <taxon>Hydnangiaceae</taxon>
        <taxon>Laccaria</taxon>
    </lineage>
</organism>
<proteinExistence type="predicted"/>
<sequence length="308" mass="33920">MGPCHLFCAAWHEMSGSPTSQVFPHVLKSPRRICRRVLSSLVHKLAGAQYPLMKNTAMPLGMPHSYGMMWAMSHARLIGRDGAASTMGKWAYPADPLLLRSPPVLQKALDMTSNASFHSLVHKLARPMAGDIEHASEMLSARGSRRVSGAAARKVVRGTPKSLINPNVGSQPKAFLGCMTDPHTAAVLGRGEAMEHVVQNCAVNNYQFNSLVVIKQVLCLSIMMHSNTRRTLLTLYTYDNLGNPNHTPSARDPQNQVTLVSGDLLTIQHLRSLQMTREEESMPCSRVQFMVPIIGLFHLKMVCTGAMW</sequence>
<dbReference type="RefSeq" id="XP_001887382.1">
    <property type="nucleotide sequence ID" value="XM_001887347.1"/>
</dbReference>
<dbReference type="OrthoDB" id="4743193at2759"/>
<gene>
    <name evidence="2" type="ORF">LACBIDRAFT_332741</name>
</gene>
<evidence type="ECO:0000313" key="3">
    <source>
        <dbReference type="Proteomes" id="UP000001194"/>
    </source>
</evidence>
<evidence type="ECO:0000259" key="1">
    <source>
        <dbReference type="Pfam" id="PF20231"/>
    </source>
</evidence>
<dbReference type="Proteomes" id="UP000001194">
    <property type="component" value="Unassembled WGS sequence"/>
</dbReference>
<reference evidence="2 3" key="1">
    <citation type="journal article" date="2008" name="Nature">
        <title>The genome of Laccaria bicolor provides insights into mycorrhizal symbiosis.</title>
        <authorList>
            <person name="Martin F."/>
            <person name="Aerts A."/>
            <person name="Ahren D."/>
            <person name="Brun A."/>
            <person name="Danchin E.G.J."/>
            <person name="Duchaussoy F."/>
            <person name="Gibon J."/>
            <person name="Kohler A."/>
            <person name="Lindquist E."/>
            <person name="Pereda V."/>
            <person name="Salamov A."/>
            <person name="Shapiro H.J."/>
            <person name="Wuyts J."/>
            <person name="Blaudez D."/>
            <person name="Buee M."/>
            <person name="Brokstein P."/>
            <person name="Canbaeck B."/>
            <person name="Cohen D."/>
            <person name="Courty P.E."/>
            <person name="Coutinho P.M."/>
            <person name="Delaruelle C."/>
            <person name="Detter J.C."/>
            <person name="Deveau A."/>
            <person name="DiFazio S."/>
            <person name="Duplessis S."/>
            <person name="Fraissinet-Tachet L."/>
            <person name="Lucic E."/>
            <person name="Frey-Klett P."/>
            <person name="Fourrey C."/>
            <person name="Feussner I."/>
            <person name="Gay G."/>
            <person name="Grimwood J."/>
            <person name="Hoegger P.J."/>
            <person name="Jain P."/>
            <person name="Kilaru S."/>
            <person name="Labbe J."/>
            <person name="Lin Y.C."/>
            <person name="Legue V."/>
            <person name="Le Tacon F."/>
            <person name="Marmeisse R."/>
            <person name="Melayah D."/>
            <person name="Montanini B."/>
            <person name="Muratet M."/>
            <person name="Nehls U."/>
            <person name="Niculita-Hirzel H."/>
            <person name="Oudot-Le Secq M.P."/>
            <person name="Peter M."/>
            <person name="Quesneville H."/>
            <person name="Rajashekar B."/>
            <person name="Reich M."/>
            <person name="Rouhier N."/>
            <person name="Schmutz J."/>
            <person name="Yin T."/>
            <person name="Chalot M."/>
            <person name="Henrissat B."/>
            <person name="Kuees U."/>
            <person name="Lucas S."/>
            <person name="Van de Peer Y."/>
            <person name="Podila G.K."/>
            <person name="Polle A."/>
            <person name="Pukkila P.J."/>
            <person name="Richardson P.M."/>
            <person name="Rouze P."/>
            <person name="Sanders I.R."/>
            <person name="Stajich J.E."/>
            <person name="Tunlid A."/>
            <person name="Tuskan G."/>
            <person name="Grigoriev I.V."/>
        </authorList>
    </citation>
    <scope>NUCLEOTIDE SEQUENCE [LARGE SCALE GENOMIC DNA]</scope>
    <source>
        <strain evidence="3">S238N-H82 / ATCC MYA-4686</strain>
    </source>
</reference>
<dbReference type="EMBL" id="DS547134">
    <property type="protein sequence ID" value="EDR01991.1"/>
    <property type="molecule type" value="Genomic_DNA"/>
</dbReference>
<dbReference type="InterPro" id="IPR046496">
    <property type="entry name" value="DUF6589"/>
</dbReference>
<dbReference type="AlphaFoldDB" id="B0DTX9"/>
<feature type="domain" description="DUF6589" evidence="1">
    <location>
        <begin position="252"/>
        <end position="307"/>
    </location>
</feature>
<name>B0DTX9_LACBS</name>
<protein>
    <submittedName>
        <fullName evidence="2">Predicted protein</fullName>
    </submittedName>
</protein>